<dbReference type="GO" id="GO:0005829">
    <property type="term" value="C:cytosol"/>
    <property type="evidence" value="ECO:0007669"/>
    <property type="project" value="TreeGrafter"/>
</dbReference>
<sequence length="411" mass="45219">MSAISVFNDAPTAPPKQETKILADFRRDTTPEKVYLAGREYITEDGQTSIFPLLWKIKQQIGSDPTLIPGYSPVLGLSELTKRVVELALGKDSTAIVENRVLGTQAVGCVGAVRLGAELLRRWCNNSASWCGPILLPSPCDDSLAETFEAAGLGDVCYYRYWDAKSLGVRVESVLRDLEEAPERSVVVLSASGHYPTGADLSVDDWKLVAEVMMKRRLFPFFLMSGQGLSKSFEKDAWPVRHCVSLGLEVMCAQSFGHTFGLYGEQVGHLLCVLKHNSLLLAVQSQLEKLVQTLWSSPPTGGARVVATVLSNPAHLVEWQEGVRGYVERCMLVREQLREKLRLLGCPGQWDHLTKQTGLYCCIGLSGQQVEFLGKGRHVYLLPNGCLNISAINGRNIDYVAESIHLAVTSL</sequence>
<comment type="cofactor">
    <cofactor evidence="1">
        <name>pyridoxal 5'-phosphate</name>
        <dbReference type="ChEBI" id="CHEBI:597326"/>
    </cofactor>
</comment>
<evidence type="ECO:0000313" key="10">
    <source>
        <dbReference type="RefSeq" id="XP_012677354.2"/>
    </source>
</evidence>
<evidence type="ECO:0000259" key="8">
    <source>
        <dbReference type="Pfam" id="PF00155"/>
    </source>
</evidence>
<gene>
    <name evidence="10" type="primary">got1l1</name>
</gene>
<dbReference type="AlphaFoldDB" id="A0A6P3VNV9"/>
<dbReference type="InterPro" id="IPR015422">
    <property type="entry name" value="PyrdxlP-dep_Trfase_small"/>
</dbReference>
<evidence type="ECO:0000256" key="7">
    <source>
        <dbReference type="ARBA" id="ARBA00022898"/>
    </source>
</evidence>
<dbReference type="GeneID" id="105895275"/>
<dbReference type="PANTHER" id="PTHR11879">
    <property type="entry name" value="ASPARTATE AMINOTRANSFERASE"/>
    <property type="match status" value="1"/>
</dbReference>
<evidence type="ECO:0000256" key="2">
    <source>
        <dbReference type="ARBA" id="ARBA00007441"/>
    </source>
</evidence>
<protein>
    <recommendedName>
        <fullName evidence="4">aspartate transaminase</fullName>
        <ecNumber evidence="4">2.6.1.1</ecNumber>
    </recommendedName>
</protein>
<dbReference type="PANTHER" id="PTHR11879:SF36">
    <property type="entry name" value="ASPARTATE AMINOTRANSFERASE, CYTOPLASMIC 2"/>
    <property type="match status" value="1"/>
</dbReference>
<dbReference type="InterPro" id="IPR015421">
    <property type="entry name" value="PyrdxlP-dep_Trfase_major"/>
</dbReference>
<dbReference type="GO" id="GO:0006532">
    <property type="term" value="P:aspartate biosynthetic process"/>
    <property type="evidence" value="ECO:0007669"/>
    <property type="project" value="TreeGrafter"/>
</dbReference>
<dbReference type="PRINTS" id="PR00799">
    <property type="entry name" value="TRANSAMINASE"/>
</dbReference>
<dbReference type="InterPro" id="IPR015424">
    <property type="entry name" value="PyrdxlP-dep_Trfase"/>
</dbReference>
<keyword evidence="9" id="KW-1185">Reference proteome</keyword>
<dbReference type="Pfam" id="PF00155">
    <property type="entry name" value="Aminotran_1_2"/>
    <property type="match status" value="1"/>
</dbReference>
<accession>A0A6P3VNV9</accession>
<evidence type="ECO:0000256" key="6">
    <source>
        <dbReference type="ARBA" id="ARBA00022679"/>
    </source>
</evidence>
<dbReference type="SUPFAM" id="SSF53383">
    <property type="entry name" value="PLP-dependent transferases"/>
    <property type="match status" value="1"/>
</dbReference>
<keyword evidence="5 10" id="KW-0032">Aminotransferase</keyword>
<keyword evidence="6" id="KW-0808">Transferase</keyword>
<evidence type="ECO:0000256" key="1">
    <source>
        <dbReference type="ARBA" id="ARBA00001933"/>
    </source>
</evidence>
<organism evidence="9 10">
    <name type="scientific">Clupea harengus</name>
    <name type="common">Atlantic herring</name>
    <dbReference type="NCBI Taxonomy" id="7950"/>
    <lineage>
        <taxon>Eukaryota</taxon>
        <taxon>Metazoa</taxon>
        <taxon>Chordata</taxon>
        <taxon>Craniata</taxon>
        <taxon>Vertebrata</taxon>
        <taxon>Euteleostomi</taxon>
        <taxon>Actinopterygii</taxon>
        <taxon>Neopterygii</taxon>
        <taxon>Teleostei</taxon>
        <taxon>Clupei</taxon>
        <taxon>Clupeiformes</taxon>
        <taxon>Clupeoidei</taxon>
        <taxon>Clupeidae</taxon>
        <taxon>Clupea</taxon>
    </lineage>
</organism>
<dbReference type="InterPro" id="IPR000796">
    <property type="entry name" value="Asp_trans"/>
</dbReference>
<evidence type="ECO:0000256" key="5">
    <source>
        <dbReference type="ARBA" id="ARBA00022576"/>
    </source>
</evidence>
<evidence type="ECO:0000256" key="3">
    <source>
        <dbReference type="ARBA" id="ARBA00011738"/>
    </source>
</evidence>
<dbReference type="OrthoDB" id="6752799at2759"/>
<dbReference type="CTD" id="137362"/>
<evidence type="ECO:0000256" key="4">
    <source>
        <dbReference type="ARBA" id="ARBA00012753"/>
    </source>
</evidence>
<dbReference type="Gene3D" id="3.40.640.10">
    <property type="entry name" value="Type I PLP-dependent aspartate aminotransferase-like (Major domain)"/>
    <property type="match status" value="1"/>
</dbReference>
<dbReference type="Proteomes" id="UP000515152">
    <property type="component" value="Chromosome 7"/>
</dbReference>
<reference evidence="10" key="1">
    <citation type="submission" date="2025-08" db="UniProtKB">
        <authorList>
            <consortium name="RefSeq"/>
        </authorList>
    </citation>
    <scope>IDENTIFICATION</scope>
</reference>
<keyword evidence="7" id="KW-0663">Pyridoxal phosphate</keyword>
<name>A0A6P3VNV9_CLUHA</name>
<dbReference type="RefSeq" id="XP_012677354.2">
    <property type="nucleotide sequence ID" value="XM_012821900.3"/>
</dbReference>
<feature type="domain" description="Aminotransferase class I/classII large" evidence="8">
    <location>
        <begin position="56"/>
        <end position="404"/>
    </location>
</feature>
<dbReference type="InterPro" id="IPR004839">
    <property type="entry name" value="Aminotransferase_I/II_large"/>
</dbReference>
<dbReference type="GO" id="GO:0030170">
    <property type="term" value="F:pyridoxal phosphate binding"/>
    <property type="evidence" value="ECO:0007669"/>
    <property type="project" value="InterPro"/>
</dbReference>
<dbReference type="GO" id="GO:0004069">
    <property type="term" value="F:L-aspartate:2-oxoglutarate aminotransferase activity"/>
    <property type="evidence" value="ECO:0007669"/>
    <property type="project" value="UniProtKB-EC"/>
</dbReference>
<proteinExistence type="inferred from homology"/>
<comment type="similarity">
    <text evidence="2">Belongs to the class-I pyridoxal-phosphate-dependent aminotransferase family.</text>
</comment>
<dbReference type="KEGG" id="char:105895275"/>
<comment type="subunit">
    <text evidence="3">Homodimer.</text>
</comment>
<evidence type="ECO:0000313" key="9">
    <source>
        <dbReference type="Proteomes" id="UP000515152"/>
    </source>
</evidence>
<dbReference type="EC" id="2.6.1.1" evidence="4"/>
<dbReference type="Gene3D" id="3.90.1150.10">
    <property type="entry name" value="Aspartate Aminotransferase, domain 1"/>
    <property type="match status" value="1"/>
</dbReference>